<evidence type="ECO:0000313" key="2">
    <source>
        <dbReference type="EMBL" id="CEH14921.1"/>
    </source>
</evidence>
<reference evidence="3" key="1">
    <citation type="submission" date="2014-09" db="EMBL/GenBank/DDBJ databases">
        <authorList>
            <person name="Sharma Rahul"/>
            <person name="Thines Marco"/>
        </authorList>
    </citation>
    <scope>NUCLEOTIDE SEQUENCE [LARGE SCALE GENOMIC DNA]</scope>
</reference>
<name>A0A0P1BFT8_9BASI</name>
<evidence type="ECO:0000256" key="1">
    <source>
        <dbReference type="SAM" id="MobiDB-lite"/>
    </source>
</evidence>
<dbReference type="Proteomes" id="UP000054845">
    <property type="component" value="Unassembled WGS sequence"/>
</dbReference>
<proteinExistence type="predicted"/>
<sequence length="123" mass="13679">MRSRGLCLPYLERKLSVKKLGKNLLLVIADRAPRSGDKAQWQRDMCYSFAFPAQQELACMKAACKVKRAYCLRTGITLKDTKKQKVQAPGSRAQAEPPGDQAQVGPCQSTGHHQPVLLDKEPK</sequence>
<feature type="region of interest" description="Disordered" evidence="1">
    <location>
        <begin position="81"/>
        <end position="123"/>
    </location>
</feature>
<accession>A0A0P1BFT8</accession>
<protein>
    <submittedName>
        <fullName evidence="2">Uncharacterized protein</fullName>
    </submittedName>
</protein>
<organism evidence="2 3">
    <name type="scientific">Ceraceosorus bombacis</name>
    <dbReference type="NCBI Taxonomy" id="401625"/>
    <lineage>
        <taxon>Eukaryota</taxon>
        <taxon>Fungi</taxon>
        <taxon>Dikarya</taxon>
        <taxon>Basidiomycota</taxon>
        <taxon>Ustilaginomycotina</taxon>
        <taxon>Exobasidiomycetes</taxon>
        <taxon>Ceraceosorales</taxon>
        <taxon>Ceraceosoraceae</taxon>
        <taxon>Ceraceosorus</taxon>
    </lineage>
</organism>
<evidence type="ECO:0000313" key="3">
    <source>
        <dbReference type="Proteomes" id="UP000054845"/>
    </source>
</evidence>
<keyword evidence="3" id="KW-1185">Reference proteome</keyword>
<dbReference type="AlphaFoldDB" id="A0A0P1BFT8"/>
<dbReference type="EMBL" id="CCYA01000250">
    <property type="protein sequence ID" value="CEH14921.1"/>
    <property type="molecule type" value="Genomic_DNA"/>
</dbReference>